<name>A0A2M7T548_9ACTN</name>
<dbReference type="Proteomes" id="UP000230956">
    <property type="component" value="Unassembled WGS sequence"/>
</dbReference>
<gene>
    <name evidence="1" type="ORF">COY37_10915</name>
</gene>
<evidence type="ECO:0008006" key="3">
    <source>
        <dbReference type="Google" id="ProtNLM"/>
    </source>
</evidence>
<organism evidence="1 2">
    <name type="scientific">Candidatus Aquicultor secundus</name>
    <dbReference type="NCBI Taxonomy" id="1973895"/>
    <lineage>
        <taxon>Bacteria</taxon>
        <taxon>Bacillati</taxon>
        <taxon>Actinomycetota</taxon>
        <taxon>Candidatus Aquicultoria</taxon>
        <taxon>Candidatus Aquicultorales</taxon>
        <taxon>Candidatus Aquicultoraceae</taxon>
        <taxon>Candidatus Aquicultor</taxon>
    </lineage>
</organism>
<sequence length="300" mass="33383">MLQKTEQQIVSTGGQAYVRCSSCGFKQSLQPSDLSDPTSIVCSGPGCENTFSAKEGLKHAIVSDNDFMAWCFISDTMISGQDAITIGTAKEIRLEAPLKAAKKVFIMQVTPLEPGILAYFEHKFIPPDNLIILSSGANDIVGTECQVKWVVYADTKGERKEAWREYLQRAKESLINEDYQSAIVEAEIAVEVTIAAVLWELLTKRKKLAEDVAEWILNKVQAASERVKRVAELAIGKKISDINPIVYKSWVRDVAQKRNRIVHQGETATKEDAISAIEAAFEFIWLLLELIGRHPVKVES</sequence>
<dbReference type="RefSeq" id="WP_286678449.1">
    <property type="nucleotide sequence ID" value="NZ_MNXI01000083.1"/>
</dbReference>
<evidence type="ECO:0000313" key="2">
    <source>
        <dbReference type="Proteomes" id="UP000230956"/>
    </source>
</evidence>
<evidence type="ECO:0000313" key="1">
    <source>
        <dbReference type="EMBL" id="PIZ35118.1"/>
    </source>
</evidence>
<proteinExistence type="predicted"/>
<comment type="caution">
    <text evidence="1">The sequence shown here is derived from an EMBL/GenBank/DDBJ whole genome shotgun (WGS) entry which is preliminary data.</text>
</comment>
<accession>A0A2M7T548</accession>
<dbReference type="EMBL" id="PFNG01000253">
    <property type="protein sequence ID" value="PIZ35118.1"/>
    <property type="molecule type" value="Genomic_DNA"/>
</dbReference>
<protein>
    <recommendedName>
        <fullName evidence="3">Apea-like HEPN domain-containing protein</fullName>
    </recommendedName>
</protein>
<reference evidence="2" key="1">
    <citation type="submission" date="2017-09" db="EMBL/GenBank/DDBJ databases">
        <title>Depth-based differentiation of microbial function through sediment-hosted aquifers and enrichment of novel symbionts in the deep terrestrial subsurface.</title>
        <authorList>
            <person name="Probst A.J."/>
            <person name="Ladd B."/>
            <person name="Jarett J.K."/>
            <person name="Geller-Mcgrath D.E."/>
            <person name="Sieber C.M.K."/>
            <person name="Emerson J.B."/>
            <person name="Anantharaman K."/>
            <person name="Thomas B.C."/>
            <person name="Malmstrom R."/>
            <person name="Stieglmeier M."/>
            <person name="Klingl A."/>
            <person name="Woyke T."/>
            <person name="Ryan C.M."/>
            <person name="Banfield J.F."/>
        </authorList>
    </citation>
    <scope>NUCLEOTIDE SEQUENCE [LARGE SCALE GENOMIC DNA]</scope>
</reference>
<dbReference type="AlphaFoldDB" id="A0A2M7T548"/>